<evidence type="ECO:0000313" key="1">
    <source>
        <dbReference type="EMBL" id="RDX85256.1"/>
    </source>
</evidence>
<name>A0A371G3U6_MUCPR</name>
<gene>
    <name evidence="1" type="ORF">CR513_33576</name>
</gene>
<dbReference type="PANTHER" id="PTHR11439">
    <property type="entry name" value="GAG-POL-RELATED RETROTRANSPOSON"/>
    <property type="match status" value="1"/>
</dbReference>
<dbReference type="OrthoDB" id="128382at2759"/>
<accession>A0A371G3U6</accession>
<comment type="caution">
    <text evidence="1">The sequence shown here is derived from an EMBL/GenBank/DDBJ whole genome shotgun (WGS) entry which is preliminary data.</text>
</comment>
<keyword evidence="2" id="KW-1185">Reference proteome</keyword>
<dbReference type="AlphaFoldDB" id="A0A371G3U6"/>
<organism evidence="1 2">
    <name type="scientific">Mucuna pruriens</name>
    <name type="common">Velvet bean</name>
    <name type="synonym">Dolichos pruriens</name>
    <dbReference type="NCBI Taxonomy" id="157652"/>
    <lineage>
        <taxon>Eukaryota</taxon>
        <taxon>Viridiplantae</taxon>
        <taxon>Streptophyta</taxon>
        <taxon>Embryophyta</taxon>
        <taxon>Tracheophyta</taxon>
        <taxon>Spermatophyta</taxon>
        <taxon>Magnoliopsida</taxon>
        <taxon>eudicotyledons</taxon>
        <taxon>Gunneridae</taxon>
        <taxon>Pentapetalae</taxon>
        <taxon>rosids</taxon>
        <taxon>fabids</taxon>
        <taxon>Fabales</taxon>
        <taxon>Fabaceae</taxon>
        <taxon>Papilionoideae</taxon>
        <taxon>50 kb inversion clade</taxon>
        <taxon>NPAAA clade</taxon>
        <taxon>indigoferoid/millettioid clade</taxon>
        <taxon>Phaseoleae</taxon>
        <taxon>Mucuna</taxon>
    </lineage>
</organism>
<proteinExistence type="predicted"/>
<reference evidence="1" key="1">
    <citation type="submission" date="2018-05" db="EMBL/GenBank/DDBJ databases">
        <title>Draft genome of Mucuna pruriens seed.</title>
        <authorList>
            <person name="Nnadi N.E."/>
            <person name="Vos R."/>
            <person name="Hasami M.H."/>
            <person name="Devisetty U.K."/>
            <person name="Aguiy J.C."/>
        </authorList>
    </citation>
    <scope>NUCLEOTIDE SEQUENCE [LARGE SCALE GENOMIC DNA]</scope>
    <source>
        <strain evidence="1">JCA_2017</strain>
    </source>
</reference>
<sequence length="122" mass="14317">MVKQGEPYSDPQRYRRLVGKLIYLTITRLDISFAVGVVSQFKQAPCVDHWAAVLRILRYIKKTPKQDFLNMRIRETPIYHVFVYLLGEMWSFGKVRSKILLFVAEAEYRAMASATCELIWVK</sequence>
<dbReference type="PANTHER" id="PTHR11439:SF485">
    <property type="entry name" value="REVERSE TRANSCRIPTASE TY1_COPIA-TYPE DOMAIN-CONTAINING PROTEIN"/>
    <property type="match status" value="1"/>
</dbReference>
<protein>
    <submittedName>
        <fullName evidence="1">Mitochondrial protein</fullName>
    </submittedName>
</protein>
<dbReference type="EMBL" id="QJKJ01006835">
    <property type="protein sequence ID" value="RDX85256.1"/>
    <property type="molecule type" value="Genomic_DNA"/>
</dbReference>
<evidence type="ECO:0000313" key="2">
    <source>
        <dbReference type="Proteomes" id="UP000257109"/>
    </source>
</evidence>
<feature type="non-terminal residue" evidence="1">
    <location>
        <position position="1"/>
    </location>
</feature>
<dbReference type="Proteomes" id="UP000257109">
    <property type="component" value="Unassembled WGS sequence"/>
</dbReference>